<dbReference type="GO" id="GO:0015112">
    <property type="term" value="F:nitrate transmembrane transporter activity"/>
    <property type="evidence" value="ECO:0000318"/>
    <property type="project" value="GO_Central"/>
</dbReference>
<dbReference type="AlphaFoldDB" id="W1P159"/>
<keyword evidence="1" id="KW-0472">Membrane</keyword>
<dbReference type="OMA" id="DIFWPSA"/>
<dbReference type="OrthoDB" id="2016548at2759"/>
<evidence type="ECO:0000259" key="2">
    <source>
        <dbReference type="Pfam" id="PF04982"/>
    </source>
</evidence>
<dbReference type="PANTHER" id="PTHR33741:SF1">
    <property type="entry name" value="HPP FAMILY PROTEIN, EXPRESSED"/>
    <property type="match status" value="1"/>
</dbReference>
<dbReference type="InterPro" id="IPR007065">
    <property type="entry name" value="HPP"/>
</dbReference>
<keyword evidence="1" id="KW-1133">Transmembrane helix</keyword>
<dbReference type="GO" id="GO:0015706">
    <property type="term" value="P:nitrate transmembrane transport"/>
    <property type="evidence" value="ECO:0000318"/>
    <property type="project" value="GO_Central"/>
</dbReference>
<evidence type="ECO:0000313" key="4">
    <source>
        <dbReference type="Proteomes" id="UP000017836"/>
    </source>
</evidence>
<dbReference type="EMBL" id="KI394767">
    <property type="protein sequence ID" value="ERN01291.1"/>
    <property type="molecule type" value="Genomic_DNA"/>
</dbReference>
<dbReference type="Pfam" id="PF04982">
    <property type="entry name" value="TM_HPP"/>
    <property type="match status" value="1"/>
</dbReference>
<accession>W1P159</accession>
<organism evidence="3 4">
    <name type="scientific">Amborella trichopoda</name>
    <dbReference type="NCBI Taxonomy" id="13333"/>
    <lineage>
        <taxon>Eukaryota</taxon>
        <taxon>Viridiplantae</taxon>
        <taxon>Streptophyta</taxon>
        <taxon>Embryophyta</taxon>
        <taxon>Tracheophyta</taxon>
        <taxon>Spermatophyta</taxon>
        <taxon>Magnoliopsida</taxon>
        <taxon>Amborellales</taxon>
        <taxon>Amborellaceae</taxon>
        <taxon>Amborella</taxon>
    </lineage>
</organism>
<sequence>MAIYNAGAPFLSLSSSLVSHSSSIADGFPINPQIVAAKPIIRALQRWDGKNRGRWVQLGFRERRERRGFVAASSADSAPSSSQWWSTLMPSKASESPSLSDIVWPAAGAFSALAIMGKLDEMMASKAISLTIAPFGAVCAVLFATPTSPAARKYNIFMAQIGCAALGVLAFVLFGPGWLARSTALAASIAFMIYTGSTHPPAASLPIMFIDGAKFHHLHFWYSIFPGATGCLLLCLIQEVVIYLKANYKF</sequence>
<keyword evidence="4" id="KW-1185">Reference proteome</keyword>
<dbReference type="eggNOG" id="ENOG502QU4X">
    <property type="taxonomic scope" value="Eukaryota"/>
</dbReference>
<dbReference type="Gramene" id="ERN01291">
    <property type="protein sequence ID" value="ERN01291"/>
    <property type="gene ID" value="AMTR_s00002p00252250"/>
</dbReference>
<feature type="transmembrane region" description="Helical" evidence="1">
    <location>
        <begin position="127"/>
        <end position="144"/>
    </location>
</feature>
<feature type="transmembrane region" description="Helical" evidence="1">
    <location>
        <begin position="156"/>
        <end position="175"/>
    </location>
</feature>
<name>W1P159_AMBTC</name>
<gene>
    <name evidence="3" type="ORF">AMTR_s00002p00252250</name>
</gene>
<dbReference type="Proteomes" id="UP000017836">
    <property type="component" value="Unassembled WGS sequence"/>
</dbReference>
<dbReference type="KEGG" id="atr:18429373"/>
<reference evidence="4" key="1">
    <citation type="journal article" date="2013" name="Science">
        <title>The Amborella genome and the evolution of flowering plants.</title>
        <authorList>
            <consortium name="Amborella Genome Project"/>
        </authorList>
    </citation>
    <scope>NUCLEOTIDE SEQUENCE [LARGE SCALE GENOMIC DNA]</scope>
</reference>
<evidence type="ECO:0000256" key="1">
    <source>
        <dbReference type="SAM" id="Phobius"/>
    </source>
</evidence>
<dbReference type="PANTHER" id="PTHR33741">
    <property type="entry name" value="TRANSMEMBRANE PROTEIN DDB_G0269096-RELATED"/>
    <property type="match status" value="1"/>
</dbReference>
<proteinExistence type="predicted"/>
<feature type="transmembrane region" description="Helical" evidence="1">
    <location>
        <begin position="220"/>
        <end position="244"/>
    </location>
</feature>
<protein>
    <recommendedName>
        <fullName evidence="2">HPP transmembrane region domain-containing protein</fullName>
    </recommendedName>
</protein>
<dbReference type="HOGENOM" id="CLU_096627_1_0_1"/>
<evidence type="ECO:0000313" key="3">
    <source>
        <dbReference type="EMBL" id="ERN01291.1"/>
    </source>
</evidence>
<feature type="domain" description="HPP transmembrane region" evidence="2">
    <location>
        <begin position="96"/>
        <end position="244"/>
    </location>
</feature>
<feature type="transmembrane region" description="Helical" evidence="1">
    <location>
        <begin position="182"/>
        <end position="200"/>
    </location>
</feature>
<keyword evidence="1" id="KW-0812">Transmembrane</keyword>
<dbReference type="InterPro" id="IPR058581">
    <property type="entry name" value="TM_HPP"/>
</dbReference>